<dbReference type="RefSeq" id="WP_274041186.1">
    <property type="nucleotide sequence ID" value="NZ_JANCPR020000011.1"/>
</dbReference>
<dbReference type="InterPro" id="IPR027417">
    <property type="entry name" value="P-loop_NTPase"/>
</dbReference>
<evidence type="ECO:0000313" key="2">
    <source>
        <dbReference type="EMBL" id="MDJ1132979.1"/>
    </source>
</evidence>
<protein>
    <submittedName>
        <fullName evidence="2">Tetratricopeptide repeat protein</fullName>
    </submittedName>
</protein>
<dbReference type="InterPro" id="IPR049945">
    <property type="entry name" value="AAA_22"/>
</dbReference>
<dbReference type="EMBL" id="JANCPR020000011">
    <property type="protein sequence ID" value="MDJ1132979.1"/>
    <property type="molecule type" value="Genomic_DNA"/>
</dbReference>
<evidence type="ECO:0000313" key="3">
    <source>
        <dbReference type="Proteomes" id="UP001214441"/>
    </source>
</evidence>
<sequence>MRPRAVAWVTAVGAGVAVFASIAAGFSASEGQLPDTLQLSLALLASVLSGGMAWSQTRQRGWGGARGAGGDRGFLAAEVEAVPRQLPADLTDFAVGDSDPEWVVAKVAEMREAYPAVPAVVAVSGPPGVGKTTLIVHSAHRLQRDHPDGQLFVNLAGGSGAGTTRPTTSEVLGHFLRSLGVDGSQIPADPHERAALFRARIGSRRMLIVLDNAEGEAQVRPLLPGNSPCCVLISSRNRLAGLENAVFVNMGVMSPESSMDMLARIGGRQRLAADPAAARELARLCGHLPLALRIVGAKLATRPQLRPAQLVSELRECQDLLGELEAGDLGVEASFALSYAGLDEQPQRLFRLLAITGTGTFPAWVCPLLLDLPGHEGRRMLRPLVDAQLVQLLEAADDTVRPRYRMHDLVRVYARKLLAENDTAEARAAAHQRYAAGYLRLARAGAEALEPGNMRVVGGDSGLSVDYFPAAEVPGTPQLALRWFEEERRGLASIAEQALEAGLRPLVWELASALRPYCDYTSAWEDWKHTQHLAIRAAEAAGETLLAAVSRCNLAHVHRDAWSWDEADAELDRCEEVFARYGERHWQAFALLERGLVRRGRARWEEAVATLREAAALFDAFGDLRSKAVAVHYEADIFRDRGEGVQAKQRYDQCLPVFAMLEDARWIAITELDLGIGERNLGNPGKAIAHFEAALRVFETFKDRRLRAYAVHGLGDCHLELGQHRRALEELELSQEAFAVIGDRLAEGYVWHSLATAHQRAGRGVEREECLVRAEEIFRETDEAKGLAMVAYLRAVTQSAAGDMAGAEQRFATVVADFAAVGDVEWRARALLAQGHALAATGRPEEARELWEQAQAVFRSNGSERHTEVAQLLRKPEVQP</sequence>
<keyword evidence="3" id="KW-1185">Reference proteome</keyword>
<dbReference type="SMART" id="SM00028">
    <property type="entry name" value="TPR"/>
    <property type="match status" value="4"/>
</dbReference>
<dbReference type="SUPFAM" id="SSF48452">
    <property type="entry name" value="TPR-like"/>
    <property type="match status" value="2"/>
</dbReference>
<dbReference type="PANTHER" id="PTHR47691">
    <property type="entry name" value="REGULATOR-RELATED"/>
    <property type="match status" value="1"/>
</dbReference>
<dbReference type="SUPFAM" id="SSF52540">
    <property type="entry name" value="P-loop containing nucleoside triphosphate hydrolases"/>
    <property type="match status" value="1"/>
</dbReference>
<organism evidence="2 3">
    <name type="scientific">Streptomyces iconiensis</name>
    <dbReference type="NCBI Taxonomy" id="1384038"/>
    <lineage>
        <taxon>Bacteria</taxon>
        <taxon>Bacillati</taxon>
        <taxon>Actinomycetota</taxon>
        <taxon>Actinomycetes</taxon>
        <taxon>Kitasatosporales</taxon>
        <taxon>Streptomycetaceae</taxon>
        <taxon>Streptomyces</taxon>
    </lineage>
</organism>
<reference evidence="2 3" key="1">
    <citation type="submission" date="2023-05" db="EMBL/GenBank/DDBJ databases">
        <title>Streptantibioticus silvisoli sp. nov., acidotolerant actinomycetes 1 from pine litter.</title>
        <authorList>
            <person name="Swiecimska M."/>
            <person name="Golinska P."/>
            <person name="Sangal V."/>
            <person name="Wachnowicz B."/>
            <person name="Goodfellow M."/>
        </authorList>
    </citation>
    <scope>NUCLEOTIDE SEQUENCE [LARGE SCALE GENOMIC DNA]</scope>
    <source>
        <strain evidence="2 3">DSM 42109</strain>
    </source>
</reference>
<dbReference type="Pfam" id="PF13401">
    <property type="entry name" value="AAA_22"/>
    <property type="match status" value="1"/>
</dbReference>
<dbReference type="Pfam" id="PF13424">
    <property type="entry name" value="TPR_12"/>
    <property type="match status" value="1"/>
</dbReference>
<dbReference type="InterPro" id="IPR011990">
    <property type="entry name" value="TPR-like_helical_dom_sf"/>
</dbReference>
<dbReference type="Proteomes" id="UP001214441">
    <property type="component" value="Unassembled WGS sequence"/>
</dbReference>
<comment type="caution">
    <text evidence="2">The sequence shown here is derived from an EMBL/GenBank/DDBJ whole genome shotgun (WGS) entry which is preliminary data.</text>
</comment>
<evidence type="ECO:0000259" key="1">
    <source>
        <dbReference type="Pfam" id="PF13401"/>
    </source>
</evidence>
<dbReference type="Gene3D" id="3.40.50.300">
    <property type="entry name" value="P-loop containing nucleotide triphosphate hydrolases"/>
    <property type="match status" value="1"/>
</dbReference>
<dbReference type="PRINTS" id="PR00364">
    <property type="entry name" value="DISEASERSIST"/>
</dbReference>
<proteinExistence type="predicted"/>
<name>A0ABT6ZV77_9ACTN</name>
<dbReference type="PANTHER" id="PTHR47691:SF3">
    <property type="entry name" value="HTH-TYPE TRANSCRIPTIONAL REGULATOR RV0890C-RELATED"/>
    <property type="match status" value="1"/>
</dbReference>
<dbReference type="Gene3D" id="1.25.40.10">
    <property type="entry name" value="Tetratricopeptide repeat domain"/>
    <property type="match status" value="2"/>
</dbReference>
<dbReference type="InterPro" id="IPR019734">
    <property type="entry name" value="TPR_rpt"/>
</dbReference>
<feature type="domain" description="ORC1/DEAH AAA+ ATPase" evidence="1">
    <location>
        <begin position="120"/>
        <end position="214"/>
    </location>
</feature>
<gene>
    <name evidence="2" type="ORF">NMN56_013615</name>
</gene>
<accession>A0ABT6ZV77</accession>